<dbReference type="PATRIC" id="fig|48936.3.peg.203"/>
<dbReference type="RefSeq" id="WP_011536540.1">
    <property type="nucleotide sequence ID" value="NZ_JBNNWK010000035.1"/>
</dbReference>
<dbReference type="STRING" id="48936.NJ75_00199"/>
<dbReference type="EMBL" id="JRVC01000001">
    <property type="protein sequence ID" value="KHS49496.1"/>
    <property type="molecule type" value="Genomic_DNA"/>
</dbReference>
<organism evidence="4 5">
    <name type="scientific">Novosphingobium subterraneum</name>
    <dbReference type="NCBI Taxonomy" id="48936"/>
    <lineage>
        <taxon>Bacteria</taxon>
        <taxon>Pseudomonadati</taxon>
        <taxon>Pseudomonadota</taxon>
        <taxon>Alphaproteobacteria</taxon>
        <taxon>Sphingomonadales</taxon>
        <taxon>Sphingomonadaceae</taxon>
        <taxon>Novosphingobium</taxon>
    </lineage>
</organism>
<keyword evidence="3" id="KW-0862">Zinc</keyword>
<keyword evidence="1" id="KW-0533">Nickel</keyword>
<dbReference type="GO" id="GO:0051604">
    <property type="term" value="P:protein maturation"/>
    <property type="evidence" value="ECO:0007669"/>
    <property type="project" value="InterPro"/>
</dbReference>
<dbReference type="InterPro" id="IPR000688">
    <property type="entry name" value="HypA/HybF"/>
</dbReference>
<proteinExistence type="predicted"/>
<name>A0A0B8ZSP0_9SPHN</name>
<keyword evidence="5" id="KW-1185">Reference proteome</keyword>
<dbReference type="PANTHER" id="PTHR34535">
    <property type="entry name" value="HYDROGENASE MATURATION FACTOR HYPA"/>
    <property type="match status" value="1"/>
</dbReference>
<dbReference type="Pfam" id="PF01155">
    <property type="entry name" value="HypA"/>
    <property type="match status" value="1"/>
</dbReference>
<sequence>MHELSLARNIVAIVGDHAQGRRVSRVRLAVGPYACVEREAIRFSFEVASEGTLLEKAALEFLEGETDQFIIKDFDMEEMA</sequence>
<accession>A0A0B8ZSP0</accession>
<dbReference type="Proteomes" id="UP000031338">
    <property type="component" value="Unassembled WGS sequence"/>
</dbReference>
<dbReference type="PANTHER" id="PTHR34535:SF3">
    <property type="entry name" value="HYDROGENASE MATURATION FACTOR HYPA"/>
    <property type="match status" value="1"/>
</dbReference>
<keyword evidence="2" id="KW-0479">Metal-binding</keyword>
<evidence type="ECO:0000313" key="5">
    <source>
        <dbReference type="Proteomes" id="UP000031338"/>
    </source>
</evidence>
<reference evidence="4 5" key="1">
    <citation type="submission" date="2014-10" db="EMBL/GenBank/DDBJ databases">
        <title>Draft genome sequence of Novosphingobium subterraneum DSM 12447.</title>
        <authorList>
            <person name="Gan H.M."/>
            <person name="Gan H.Y."/>
            <person name="Savka M.A."/>
        </authorList>
    </citation>
    <scope>NUCLEOTIDE SEQUENCE [LARGE SCALE GENOMIC DNA]</scope>
    <source>
        <strain evidence="4 5">DSM 12447</strain>
    </source>
</reference>
<dbReference type="AlphaFoldDB" id="A0A0B8ZSP0"/>
<protein>
    <submittedName>
        <fullName evidence="4">Hydrogenase nickel incorporation protein HypA</fullName>
    </submittedName>
</protein>
<evidence type="ECO:0000256" key="2">
    <source>
        <dbReference type="ARBA" id="ARBA00022723"/>
    </source>
</evidence>
<dbReference type="GO" id="GO:0016151">
    <property type="term" value="F:nickel cation binding"/>
    <property type="evidence" value="ECO:0007669"/>
    <property type="project" value="InterPro"/>
</dbReference>
<evidence type="ECO:0000313" key="4">
    <source>
        <dbReference type="EMBL" id="KHS49496.1"/>
    </source>
</evidence>
<gene>
    <name evidence="4" type="primary">hypA</name>
    <name evidence="4" type="ORF">NJ75_00199</name>
</gene>
<dbReference type="Gene3D" id="3.30.2320.50">
    <property type="match status" value="1"/>
</dbReference>
<evidence type="ECO:0000256" key="3">
    <source>
        <dbReference type="ARBA" id="ARBA00022833"/>
    </source>
</evidence>
<evidence type="ECO:0000256" key="1">
    <source>
        <dbReference type="ARBA" id="ARBA00022596"/>
    </source>
</evidence>
<comment type="caution">
    <text evidence="4">The sequence shown here is derived from an EMBL/GenBank/DDBJ whole genome shotgun (WGS) entry which is preliminary data.</text>
</comment>
<dbReference type="GO" id="GO:0008270">
    <property type="term" value="F:zinc ion binding"/>
    <property type="evidence" value="ECO:0007669"/>
    <property type="project" value="TreeGrafter"/>
</dbReference>